<feature type="compositionally biased region" description="Basic and acidic residues" evidence="1">
    <location>
        <begin position="33"/>
        <end position="44"/>
    </location>
</feature>
<organism evidence="2 3">
    <name type="scientific">Etheostoma spectabile</name>
    <name type="common">orangethroat darter</name>
    <dbReference type="NCBI Taxonomy" id="54343"/>
    <lineage>
        <taxon>Eukaryota</taxon>
        <taxon>Metazoa</taxon>
        <taxon>Chordata</taxon>
        <taxon>Craniata</taxon>
        <taxon>Vertebrata</taxon>
        <taxon>Euteleostomi</taxon>
        <taxon>Actinopterygii</taxon>
        <taxon>Neopterygii</taxon>
        <taxon>Teleostei</taxon>
        <taxon>Neoteleostei</taxon>
        <taxon>Acanthomorphata</taxon>
        <taxon>Eupercaria</taxon>
        <taxon>Perciformes</taxon>
        <taxon>Percoidei</taxon>
        <taxon>Percidae</taxon>
        <taxon>Etheostomatinae</taxon>
        <taxon>Etheostoma</taxon>
    </lineage>
</organism>
<evidence type="ECO:0000256" key="1">
    <source>
        <dbReference type="SAM" id="MobiDB-lite"/>
    </source>
</evidence>
<gene>
    <name evidence="2" type="ORF">FQN60_002303</name>
</gene>
<evidence type="ECO:0000313" key="2">
    <source>
        <dbReference type="EMBL" id="KAA8591360.1"/>
    </source>
</evidence>
<name>A0A5J5DDC1_9PERO</name>
<feature type="region of interest" description="Disordered" evidence="1">
    <location>
        <begin position="12"/>
        <end position="70"/>
    </location>
</feature>
<evidence type="ECO:0000313" key="3">
    <source>
        <dbReference type="Proteomes" id="UP000327493"/>
    </source>
</evidence>
<comment type="caution">
    <text evidence="2">The sequence shown here is derived from an EMBL/GenBank/DDBJ whole genome shotgun (WGS) entry which is preliminary data.</text>
</comment>
<dbReference type="AlphaFoldDB" id="A0A5J5DDC1"/>
<protein>
    <submittedName>
        <fullName evidence="2">Uncharacterized protein</fullName>
    </submittedName>
</protein>
<sequence length="154" mass="16825">DILLYSAQDLTRVGAAKEDHPAPQPPPDGAEQLDDRMGIVDHTSKAPTESQQQETEEAVGQPKESSPVPGTWSPLLTNVCLCTVLALSAYHAAFVNRQRLLLRTNRQDADIDLTCGTSTVIGSLHALSEEILRRPIGLWRGYDATRSLRTDTAH</sequence>
<feature type="non-terminal residue" evidence="2">
    <location>
        <position position="1"/>
    </location>
</feature>
<dbReference type="EMBL" id="VOFY01000007">
    <property type="protein sequence ID" value="KAA8591360.1"/>
    <property type="molecule type" value="Genomic_DNA"/>
</dbReference>
<dbReference type="Proteomes" id="UP000327493">
    <property type="component" value="Chromosome 7"/>
</dbReference>
<reference evidence="2 3" key="1">
    <citation type="submission" date="2019-08" db="EMBL/GenBank/DDBJ databases">
        <title>A chromosome-level genome assembly, high-density linkage maps, and genome scans reveal the genomic architecture of hybrid incompatibilities underlying speciation via character displacement in darters (Percidae: Etheostominae).</title>
        <authorList>
            <person name="Moran R.L."/>
            <person name="Catchen J.M."/>
            <person name="Fuller R.C."/>
        </authorList>
    </citation>
    <scope>NUCLEOTIDE SEQUENCE [LARGE SCALE GENOMIC DNA]</scope>
    <source>
        <strain evidence="2">EspeVRDwgs_2016</strain>
        <tissue evidence="2">Muscle</tissue>
    </source>
</reference>
<accession>A0A5J5DDC1</accession>
<proteinExistence type="predicted"/>
<keyword evidence="3" id="KW-1185">Reference proteome</keyword>